<evidence type="ECO:0000313" key="1">
    <source>
        <dbReference type="EMBL" id="CAB4148257.1"/>
    </source>
</evidence>
<reference evidence="1" key="1">
    <citation type="submission" date="2020-04" db="EMBL/GenBank/DDBJ databases">
        <authorList>
            <person name="Chiriac C."/>
            <person name="Salcher M."/>
            <person name="Ghai R."/>
            <person name="Kavagutti S V."/>
        </authorList>
    </citation>
    <scope>NUCLEOTIDE SEQUENCE</scope>
</reference>
<protein>
    <submittedName>
        <fullName evidence="1">Uncharacterized protein</fullName>
    </submittedName>
</protein>
<organism evidence="1">
    <name type="scientific">uncultured Caudovirales phage</name>
    <dbReference type="NCBI Taxonomy" id="2100421"/>
    <lineage>
        <taxon>Viruses</taxon>
        <taxon>Duplodnaviria</taxon>
        <taxon>Heunggongvirae</taxon>
        <taxon>Uroviricota</taxon>
        <taxon>Caudoviricetes</taxon>
        <taxon>Peduoviridae</taxon>
        <taxon>Maltschvirus</taxon>
        <taxon>Maltschvirus maltsch</taxon>
    </lineage>
</organism>
<sequence>MKLKNTEALIKRFRDYVIQQSRSNLYKSRKNNTKELYNSLKGEIVSENDYSIVGFSMADYGMFQDQGVKGKSSSAKAPNSPFKFGSKSGPKGGLTNGIERWVKQKGIQFKDKKSGRFISYQSTAFIISRSIYQTGLRPSLFFTKPFEAGKKKYIDGEIGQAFAMDIDYIVDYELKKIK</sequence>
<gene>
    <name evidence="1" type="ORF">UFOVP520_36</name>
</gene>
<name>A0A6J5MR70_9CAUD</name>
<accession>A0A6J5MR70</accession>
<proteinExistence type="predicted"/>
<dbReference type="EMBL" id="LR796495">
    <property type="protein sequence ID" value="CAB4148257.1"/>
    <property type="molecule type" value="Genomic_DNA"/>
</dbReference>